<dbReference type="EMBL" id="MU857454">
    <property type="protein sequence ID" value="KAK4148378.1"/>
    <property type="molecule type" value="Genomic_DNA"/>
</dbReference>
<accession>A0AAN6VBG8</accession>
<dbReference type="PANTHER" id="PTHR14187">
    <property type="entry name" value="ALPHA KINASE/ELONGATION FACTOR 2 KINASE"/>
    <property type="match status" value="1"/>
</dbReference>
<feature type="non-terminal residue" evidence="1">
    <location>
        <position position="1"/>
    </location>
</feature>
<comment type="caution">
    <text evidence="1">The sequence shown here is derived from an EMBL/GenBank/DDBJ whole genome shotgun (WGS) entry which is preliminary data.</text>
</comment>
<evidence type="ECO:0000313" key="2">
    <source>
        <dbReference type="Proteomes" id="UP001302745"/>
    </source>
</evidence>
<evidence type="ECO:0000313" key="1">
    <source>
        <dbReference type="EMBL" id="KAK4148378.1"/>
    </source>
</evidence>
<dbReference type="AlphaFoldDB" id="A0AAN6VBG8"/>
<proteinExistence type="predicted"/>
<name>A0AAN6VBG8_9PEZI</name>
<reference evidence="1" key="2">
    <citation type="submission" date="2023-05" db="EMBL/GenBank/DDBJ databases">
        <authorList>
            <consortium name="Lawrence Berkeley National Laboratory"/>
            <person name="Steindorff A."/>
            <person name="Hensen N."/>
            <person name="Bonometti L."/>
            <person name="Westerberg I."/>
            <person name="Brannstrom I.O."/>
            <person name="Guillou S."/>
            <person name="Cros-Aarteil S."/>
            <person name="Calhoun S."/>
            <person name="Haridas S."/>
            <person name="Kuo A."/>
            <person name="Mondo S."/>
            <person name="Pangilinan J."/>
            <person name="Riley R."/>
            <person name="Labutti K."/>
            <person name="Andreopoulos B."/>
            <person name="Lipzen A."/>
            <person name="Chen C."/>
            <person name="Yanf M."/>
            <person name="Daum C."/>
            <person name="Ng V."/>
            <person name="Clum A."/>
            <person name="Ohm R."/>
            <person name="Martin F."/>
            <person name="Silar P."/>
            <person name="Natvig D."/>
            <person name="Lalanne C."/>
            <person name="Gautier V."/>
            <person name="Ament-Velasquez S.L."/>
            <person name="Kruys A."/>
            <person name="Hutchinson M.I."/>
            <person name="Powell A.J."/>
            <person name="Barry K."/>
            <person name="Miller A.N."/>
            <person name="Grigoriev I.V."/>
            <person name="Debuchy R."/>
            <person name="Gladieux P."/>
            <person name="Thoren M.H."/>
            <person name="Johannesson H."/>
        </authorList>
    </citation>
    <scope>NUCLEOTIDE SEQUENCE</scope>
    <source>
        <strain evidence="1">CBS 538.74</strain>
    </source>
</reference>
<protein>
    <recommendedName>
        <fullName evidence="3">Hsp70 family protein</fullName>
    </recommendedName>
</protein>
<gene>
    <name evidence="1" type="ORF">C8A00DRAFT_19781</name>
</gene>
<sequence>QASDLRVIFEPVVQEVVKLVKDQISASKVPIRAVLLVGGFGASNYLKERLRGAIDPAIQIMQPPNAWLAVVHGAVMKGLAQSAPDQLTMVRVQNRKARKHYGTEWRVRYDDKVHAHLRNKKHWCGLDGCWKVYTMEWFIKRGDAVSENEPFFTSFVWTGPVAQGRIKKIKMDIYADRSARDAPLVRDENVSMLCHVEAEVGHIPENLLQRRKGSDGQSYYELNCKIEAVYLSASTQYTLVYNGQRYNSVTAEYV</sequence>
<dbReference type="PANTHER" id="PTHR14187:SF82">
    <property type="entry name" value="FAMILY CHAPERONE, PUTATIVE (AFU_ORTHOLOGUE AFUA_7G08575)-RELATED"/>
    <property type="match status" value="1"/>
</dbReference>
<keyword evidence="2" id="KW-1185">Reference proteome</keyword>
<evidence type="ECO:0008006" key="3">
    <source>
        <dbReference type="Google" id="ProtNLM"/>
    </source>
</evidence>
<organism evidence="1 2">
    <name type="scientific">Chaetomidium leptoderma</name>
    <dbReference type="NCBI Taxonomy" id="669021"/>
    <lineage>
        <taxon>Eukaryota</taxon>
        <taxon>Fungi</taxon>
        <taxon>Dikarya</taxon>
        <taxon>Ascomycota</taxon>
        <taxon>Pezizomycotina</taxon>
        <taxon>Sordariomycetes</taxon>
        <taxon>Sordariomycetidae</taxon>
        <taxon>Sordariales</taxon>
        <taxon>Chaetomiaceae</taxon>
        <taxon>Chaetomidium</taxon>
    </lineage>
</organism>
<dbReference type="InterPro" id="IPR043129">
    <property type="entry name" value="ATPase_NBD"/>
</dbReference>
<dbReference type="Proteomes" id="UP001302745">
    <property type="component" value="Unassembled WGS sequence"/>
</dbReference>
<reference evidence="1" key="1">
    <citation type="journal article" date="2023" name="Mol. Phylogenet. Evol.">
        <title>Genome-scale phylogeny and comparative genomics of the fungal order Sordariales.</title>
        <authorList>
            <person name="Hensen N."/>
            <person name="Bonometti L."/>
            <person name="Westerberg I."/>
            <person name="Brannstrom I.O."/>
            <person name="Guillou S."/>
            <person name="Cros-Aarteil S."/>
            <person name="Calhoun S."/>
            <person name="Haridas S."/>
            <person name="Kuo A."/>
            <person name="Mondo S."/>
            <person name="Pangilinan J."/>
            <person name="Riley R."/>
            <person name="LaButti K."/>
            <person name="Andreopoulos B."/>
            <person name="Lipzen A."/>
            <person name="Chen C."/>
            <person name="Yan M."/>
            <person name="Daum C."/>
            <person name="Ng V."/>
            <person name="Clum A."/>
            <person name="Steindorff A."/>
            <person name="Ohm R.A."/>
            <person name="Martin F."/>
            <person name="Silar P."/>
            <person name="Natvig D.O."/>
            <person name="Lalanne C."/>
            <person name="Gautier V."/>
            <person name="Ament-Velasquez S.L."/>
            <person name="Kruys A."/>
            <person name="Hutchinson M.I."/>
            <person name="Powell A.J."/>
            <person name="Barry K."/>
            <person name="Miller A.N."/>
            <person name="Grigoriev I.V."/>
            <person name="Debuchy R."/>
            <person name="Gladieux P."/>
            <person name="Hiltunen Thoren M."/>
            <person name="Johannesson H."/>
        </authorList>
    </citation>
    <scope>NUCLEOTIDE SEQUENCE</scope>
    <source>
        <strain evidence="1">CBS 538.74</strain>
    </source>
</reference>
<dbReference type="SUPFAM" id="SSF53067">
    <property type="entry name" value="Actin-like ATPase domain"/>
    <property type="match status" value="1"/>
</dbReference>